<dbReference type="InterPro" id="IPR019173">
    <property type="entry name" value="NADH_UbQ_OxRdtase_B5_su"/>
</dbReference>
<reference evidence="18" key="1">
    <citation type="submission" date="2022-06" db="EMBL/GenBank/DDBJ databases">
        <authorList>
            <person name="Berger JAMES D."/>
            <person name="Berger JAMES D."/>
        </authorList>
    </citation>
    <scope>NUCLEOTIDE SEQUENCE [LARGE SCALE GENOMIC DNA]</scope>
</reference>
<evidence type="ECO:0000256" key="12">
    <source>
        <dbReference type="ARBA" id="ARBA00022989"/>
    </source>
</evidence>
<evidence type="ECO:0000256" key="9">
    <source>
        <dbReference type="ARBA" id="ARBA00022792"/>
    </source>
</evidence>
<dbReference type="WBParaSite" id="TREG1_22590.1">
    <property type="protein sequence ID" value="TREG1_22590.1"/>
    <property type="gene ID" value="TREG1_22590"/>
</dbReference>
<keyword evidence="14 17" id="KW-0472">Membrane</keyword>
<comment type="subunit">
    <text evidence="4">Complex I is composed of 45 different subunits.</text>
</comment>
<reference evidence="19" key="2">
    <citation type="submission" date="2023-11" db="UniProtKB">
        <authorList>
            <consortium name="WormBaseParasite"/>
        </authorList>
    </citation>
    <scope>IDENTIFICATION</scope>
</reference>
<dbReference type="PANTHER" id="PTHR13178:SF0">
    <property type="entry name" value="NADH DEHYDROGENASE [UBIQUINONE] 1 BETA SUBCOMPLEX SUBUNIT 5, MITOCHONDRIAL"/>
    <property type="match status" value="1"/>
</dbReference>
<evidence type="ECO:0000256" key="6">
    <source>
        <dbReference type="ARBA" id="ARBA00022448"/>
    </source>
</evidence>
<organism evidence="18 19">
    <name type="scientific">Trichobilharzia regenti</name>
    <name type="common">Nasal bird schistosome</name>
    <dbReference type="NCBI Taxonomy" id="157069"/>
    <lineage>
        <taxon>Eukaryota</taxon>
        <taxon>Metazoa</taxon>
        <taxon>Spiralia</taxon>
        <taxon>Lophotrochozoa</taxon>
        <taxon>Platyhelminthes</taxon>
        <taxon>Trematoda</taxon>
        <taxon>Digenea</taxon>
        <taxon>Strigeidida</taxon>
        <taxon>Schistosomatoidea</taxon>
        <taxon>Schistosomatidae</taxon>
        <taxon>Trichobilharzia</taxon>
    </lineage>
</organism>
<accession>A0AA85JJ49</accession>
<sequence length="202" mass="23881">MYNALRNAALRHFSPRFVCCQRNSSIKNSCSNVGLSFKSSSLQPRFSCPFRNASEHKKMPREASDYMFRRFFDELHFYLMLGLIPTFLLVFFVNVFIGPAELTDIPDGYEPHYWEYHKYPIPRFIAKYISVNPQRAYEATMGQLDEYRIGKEIVEEERWFRKAQNEHGDYRAWYFIPVNPVGVNRSFQKLQEDQEAGSFAAR</sequence>
<evidence type="ECO:0000256" key="5">
    <source>
        <dbReference type="ARBA" id="ARBA00015175"/>
    </source>
</evidence>
<feature type="transmembrane region" description="Helical" evidence="17">
    <location>
        <begin position="77"/>
        <end position="97"/>
    </location>
</feature>
<evidence type="ECO:0000256" key="3">
    <source>
        <dbReference type="ARBA" id="ARBA00007152"/>
    </source>
</evidence>
<keyword evidence="10" id="KW-0809">Transit peptide</keyword>
<dbReference type="GO" id="GO:0005743">
    <property type="term" value="C:mitochondrial inner membrane"/>
    <property type="evidence" value="ECO:0007669"/>
    <property type="project" value="UniProtKB-SubCell"/>
</dbReference>
<keyword evidence="9" id="KW-0999">Mitochondrion inner membrane</keyword>
<protein>
    <recommendedName>
        <fullName evidence="5">NADH dehydrogenase [ubiquinone] 1 beta subcomplex subunit 5, mitochondrial</fullName>
    </recommendedName>
    <alternativeName>
        <fullName evidence="16">Complex I-SGDH</fullName>
    </alternativeName>
    <alternativeName>
        <fullName evidence="15">NADH-ubiquinone oxidoreductase SGDH subunit</fullName>
    </alternativeName>
</protein>
<keyword evidence="18" id="KW-1185">Reference proteome</keyword>
<comment type="function">
    <text evidence="1">Accessory subunit of the mitochondrial membrane respiratory chain NADH dehydrogenase (Complex I), that is believed not to be involved in catalysis. Complex I functions in the transfer of electrons from NADH to the respiratory chain. The immediate electron acceptor for the enzyme is believed to be ubiquinone.</text>
</comment>
<dbReference type="Pfam" id="PF09781">
    <property type="entry name" value="NDUF_B5"/>
    <property type="match status" value="1"/>
</dbReference>
<keyword evidence="13" id="KW-0496">Mitochondrion</keyword>
<keyword evidence="12 17" id="KW-1133">Transmembrane helix</keyword>
<evidence type="ECO:0000256" key="15">
    <source>
        <dbReference type="ARBA" id="ARBA00032395"/>
    </source>
</evidence>
<dbReference type="PANTHER" id="PTHR13178">
    <property type="entry name" value="NADH-UBIQUINONE OXIDOREDUCTASE SGDH SUBUNIT"/>
    <property type="match status" value="1"/>
</dbReference>
<comment type="similarity">
    <text evidence="3">Belongs to the complex I NDUFB5 subunit family.</text>
</comment>
<evidence type="ECO:0000256" key="2">
    <source>
        <dbReference type="ARBA" id="ARBA00004434"/>
    </source>
</evidence>
<evidence type="ECO:0000256" key="1">
    <source>
        <dbReference type="ARBA" id="ARBA00003195"/>
    </source>
</evidence>
<evidence type="ECO:0000256" key="10">
    <source>
        <dbReference type="ARBA" id="ARBA00022946"/>
    </source>
</evidence>
<evidence type="ECO:0000256" key="16">
    <source>
        <dbReference type="ARBA" id="ARBA00032550"/>
    </source>
</evidence>
<keyword evidence="7" id="KW-0679">Respiratory chain</keyword>
<keyword evidence="6" id="KW-0813">Transport</keyword>
<evidence type="ECO:0000256" key="4">
    <source>
        <dbReference type="ARBA" id="ARBA00011533"/>
    </source>
</evidence>
<evidence type="ECO:0000256" key="8">
    <source>
        <dbReference type="ARBA" id="ARBA00022692"/>
    </source>
</evidence>
<evidence type="ECO:0000256" key="17">
    <source>
        <dbReference type="SAM" id="Phobius"/>
    </source>
</evidence>
<keyword evidence="11" id="KW-0249">Electron transport</keyword>
<evidence type="ECO:0000256" key="13">
    <source>
        <dbReference type="ARBA" id="ARBA00023128"/>
    </source>
</evidence>
<keyword evidence="8 17" id="KW-0812">Transmembrane</keyword>
<name>A0AA85JJ49_TRIRE</name>
<proteinExistence type="inferred from homology"/>
<comment type="subcellular location">
    <subcellularLocation>
        <location evidence="2">Mitochondrion inner membrane</location>
        <topology evidence="2">Single-pass membrane protein</topology>
    </subcellularLocation>
</comment>
<evidence type="ECO:0000256" key="11">
    <source>
        <dbReference type="ARBA" id="ARBA00022982"/>
    </source>
</evidence>
<evidence type="ECO:0000313" key="18">
    <source>
        <dbReference type="Proteomes" id="UP000050795"/>
    </source>
</evidence>
<evidence type="ECO:0000313" key="19">
    <source>
        <dbReference type="WBParaSite" id="TREG1_22590.1"/>
    </source>
</evidence>
<evidence type="ECO:0000256" key="7">
    <source>
        <dbReference type="ARBA" id="ARBA00022660"/>
    </source>
</evidence>
<dbReference type="Proteomes" id="UP000050795">
    <property type="component" value="Unassembled WGS sequence"/>
</dbReference>
<evidence type="ECO:0000256" key="14">
    <source>
        <dbReference type="ARBA" id="ARBA00023136"/>
    </source>
</evidence>
<dbReference type="AlphaFoldDB" id="A0AA85JJ49"/>